<protein>
    <submittedName>
        <fullName evidence="4">Cytidyltransferase</fullName>
    </submittedName>
</protein>
<dbReference type="InterPro" id="IPR004821">
    <property type="entry name" value="Cyt_trans-like"/>
</dbReference>
<dbReference type="RefSeq" id="WP_286217175.1">
    <property type="nucleotide sequence ID" value="NZ_AP027729.1"/>
</dbReference>
<dbReference type="Proteomes" id="UP001321475">
    <property type="component" value="Chromosome"/>
</dbReference>
<evidence type="ECO:0000313" key="4">
    <source>
        <dbReference type="EMBL" id="BDZ42751.1"/>
    </source>
</evidence>
<dbReference type="Pfam" id="PF01467">
    <property type="entry name" value="CTP_transf_like"/>
    <property type="match status" value="1"/>
</dbReference>
<evidence type="ECO:0000256" key="2">
    <source>
        <dbReference type="ARBA" id="ARBA00022695"/>
    </source>
</evidence>
<dbReference type="Gene3D" id="3.40.50.620">
    <property type="entry name" value="HUPs"/>
    <property type="match status" value="1"/>
</dbReference>
<evidence type="ECO:0000313" key="5">
    <source>
        <dbReference type="Proteomes" id="UP001321475"/>
    </source>
</evidence>
<name>A0ABN6XGM4_9CELL</name>
<keyword evidence="5" id="KW-1185">Reference proteome</keyword>
<proteinExistence type="predicted"/>
<sequence length="150" mass="16995">MTVVGYAPGAWDLFHVGHLNILRHARERCDYLVAGVVDDDMLELAKGRRPIIPVVERAEIVRHIGFVDEVYIETQPDKLLTWQERPFDRFFKGDDWRGTPKGEALEARLAAVGVEVVYFPYTMHTSSTQLRRALSLLESGVVDDSEALEA</sequence>
<dbReference type="PANTHER" id="PTHR43793:SF1">
    <property type="entry name" value="FAD SYNTHASE"/>
    <property type="match status" value="1"/>
</dbReference>
<organism evidence="4 5">
    <name type="scientific">Paraoerskovia sediminicola</name>
    <dbReference type="NCBI Taxonomy" id="1138587"/>
    <lineage>
        <taxon>Bacteria</taxon>
        <taxon>Bacillati</taxon>
        <taxon>Actinomycetota</taxon>
        <taxon>Actinomycetes</taxon>
        <taxon>Micrococcales</taxon>
        <taxon>Cellulomonadaceae</taxon>
        <taxon>Paraoerskovia</taxon>
    </lineage>
</organism>
<feature type="domain" description="Cytidyltransferase-like" evidence="3">
    <location>
        <begin position="6"/>
        <end position="132"/>
    </location>
</feature>
<keyword evidence="1" id="KW-0808">Transferase</keyword>
<dbReference type="InterPro" id="IPR014729">
    <property type="entry name" value="Rossmann-like_a/b/a_fold"/>
</dbReference>
<dbReference type="EMBL" id="AP027729">
    <property type="protein sequence ID" value="BDZ42751.1"/>
    <property type="molecule type" value="Genomic_DNA"/>
</dbReference>
<dbReference type="InterPro" id="IPR050385">
    <property type="entry name" value="Archaeal_FAD_synthase"/>
</dbReference>
<dbReference type="SUPFAM" id="SSF52374">
    <property type="entry name" value="Nucleotidylyl transferase"/>
    <property type="match status" value="1"/>
</dbReference>
<dbReference type="PANTHER" id="PTHR43793">
    <property type="entry name" value="FAD SYNTHASE"/>
    <property type="match status" value="1"/>
</dbReference>
<evidence type="ECO:0000259" key="3">
    <source>
        <dbReference type="Pfam" id="PF01467"/>
    </source>
</evidence>
<dbReference type="NCBIfam" id="TIGR00125">
    <property type="entry name" value="cyt_tran_rel"/>
    <property type="match status" value="1"/>
</dbReference>
<keyword evidence="2" id="KW-0548">Nucleotidyltransferase</keyword>
<evidence type="ECO:0000256" key="1">
    <source>
        <dbReference type="ARBA" id="ARBA00022679"/>
    </source>
</evidence>
<reference evidence="5" key="1">
    <citation type="journal article" date="2019" name="Int. J. Syst. Evol. Microbiol.">
        <title>The Global Catalogue of Microorganisms (GCM) 10K type strain sequencing project: providing services to taxonomists for standard genome sequencing and annotation.</title>
        <authorList>
            <consortium name="The Broad Institute Genomics Platform"/>
            <consortium name="The Broad Institute Genome Sequencing Center for Infectious Disease"/>
            <person name="Wu L."/>
            <person name="Ma J."/>
        </authorList>
    </citation>
    <scope>NUCLEOTIDE SEQUENCE [LARGE SCALE GENOMIC DNA]</scope>
    <source>
        <strain evidence="5">NBRC 108565</strain>
    </source>
</reference>
<accession>A0ABN6XGM4</accession>
<gene>
    <name evidence="4" type="ORF">GCM10025865_20500</name>
</gene>